<protein>
    <submittedName>
        <fullName evidence="1">Uncharacterized protein</fullName>
    </submittedName>
</protein>
<dbReference type="Proteomes" id="UP001607302">
    <property type="component" value="Unassembled WGS sequence"/>
</dbReference>
<proteinExistence type="predicted"/>
<gene>
    <name evidence="1" type="ORF">V1478_006636</name>
</gene>
<keyword evidence="2" id="KW-1185">Reference proteome</keyword>
<organism evidence="1 2">
    <name type="scientific">Vespula squamosa</name>
    <name type="common">Southern yellow jacket</name>
    <name type="synonym">Wasp</name>
    <dbReference type="NCBI Taxonomy" id="30214"/>
    <lineage>
        <taxon>Eukaryota</taxon>
        <taxon>Metazoa</taxon>
        <taxon>Ecdysozoa</taxon>
        <taxon>Arthropoda</taxon>
        <taxon>Hexapoda</taxon>
        <taxon>Insecta</taxon>
        <taxon>Pterygota</taxon>
        <taxon>Neoptera</taxon>
        <taxon>Endopterygota</taxon>
        <taxon>Hymenoptera</taxon>
        <taxon>Apocrita</taxon>
        <taxon>Aculeata</taxon>
        <taxon>Vespoidea</taxon>
        <taxon>Vespidae</taxon>
        <taxon>Vespinae</taxon>
        <taxon>Vespula</taxon>
    </lineage>
</organism>
<dbReference type="EMBL" id="JAUDFV010000132">
    <property type="protein sequence ID" value="KAL2729004.1"/>
    <property type="molecule type" value="Genomic_DNA"/>
</dbReference>
<accession>A0ABD2B8E0</accession>
<name>A0ABD2B8E0_VESSQ</name>
<reference evidence="1 2" key="1">
    <citation type="journal article" date="2024" name="Ann. Entomol. Soc. Am.">
        <title>Genomic analyses of the southern and eastern yellowjacket wasps (Hymenoptera: Vespidae) reveal evolutionary signatures of social life.</title>
        <authorList>
            <person name="Catto M.A."/>
            <person name="Caine P.B."/>
            <person name="Orr S.E."/>
            <person name="Hunt B.G."/>
            <person name="Goodisman M.A.D."/>
        </authorList>
    </citation>
    <scope>NUCLEOTIDE SEQUENCE [LARGE SCALE GENOMIC DNA]</scope>
    <source>
        <strain evidence="1">233</strain>
        <tissue evidence="1">Head and thorax</tissue>
    </source>
</reference>
<comment type="caution">
    <text evidence="1">The sequence shown here is derived from an EMBL/GenBank/DDBJ whole genome shotgun (WGS) entry which is preliminary data.</text>
</comment>
<sequence length="79" mass="9259">MNSIKDKEGGVPKTHLMSSYNQSTIQYIQNFRTSPAMKNVIYDITSIWKLHDVLIRNLCYQIEVFIYILFGVSRVIMNE</sequence>
<evidence type="ECO:0000313" key="2">
    <source>
        <dbReference type="Proteomes" id="UP001607302"/>
    </source>
</evidence>
<evidence type="ECO:0000313" key="1">
    <source>
        <dbReference type="EMBL" id="KAL2729004.1"/>
    </source>
</evidence>
<dbReference type="AlphaFoldDB" id="A0ABD2B8E0"/>